<feature type="region of interest" description="Disordered" evidence="1">
    <location>
        <begin position="73"/>
        <end position="103"/>
    </location>
</feature>
<reference evidence="2" key="1">
    <citation type="submission" date="2022-05" db="EMBL/GenBank/DDBJ databases">
        <title>The Musa troglodytarum L. genome provides insights into the mechanism of non-climacteric behaviour and enrichment of carotenoids.</title>
        <authorList>
            <person name="Wang J."/>
        </authorList>
    </citation>
    <scope>NUCLEOTIDE SEQUENCE</scope>
    <source>
        <tissue evidence="2">Leaf</tissue>
    </source>
</reference>
<accession>A0A9E7ESQ2</accession>
<dbReference type="OrthoDB" id="10442440at2759"/>
<proteinExistence type="predicted"/>
<evidence type="ECO:0000313" key="3">
    <source>
        <dbReference type="Proteomes" id="UP001055439"/>
    </source>
</evidence>
<evidence type="ECO:0000313" key="2">
    <source>
        <dbReference type="EMBL" id="URD82496.1"/>
    </source>
</evidence>
<dbReference type="AlphaFoldDB" id="A0A9E7ESQ2"/>
<gene>
    <name evidence="2" type="ORF">MUK42_24527</name>
</gene>
<sequence length="103" mass="11460">MYSFTDMLSVTNYIARRRARRLVFCLVILCSMSVFIKLQDGAAAVPVLRQTLGIVSPKEMIMVTGKGRRRASALPELPPVGADNRFDDSKRPAPSCPDPLHNR</sequence>
<keyword evidence="3" id="KW-1185">Reference proteome</keyword>
<organism evidence="2 3">
    <name type="scientific">Musa troglodytarum</name>
    <name type="common">fe'i banana</name>
    <dbReference type="NCBI Taxonomy" id="320322"/>
    <lineage>
        <taxon>Eukaryota</taxon>
        <taxon>Viridiplantae</taxon>
        <taxon>Streptophyta</taxon>
        <taxon>Embryophyta</taxon>
        <taxon>Tracheophyta</taxon>
        <taxon>Spermatophyta</taxon>
        <taxon>Magnoliopsida</taxon>
        <taxon>Liliopsida</taxon>
        <taxon>Zingiberales</taxon>
        <taxon>Musaceae</taxon>
        <taxon>Musa</taxon>
    </lineage>
</organism>
<protein>
    <submittedName>
        <fullName evidence="2">Uncharacterized protein</fullName>
    </submittedName>
</protein>
<evidence type="ECO:0000256" key="1">
    <source>
        <dbReference type="SAM" id="MobiDB-lite"/>
    </source>
</evidence>
<name>A0A9E7ESQ2_9LILI</name>
<dbReference type="Proteomes" id="UP001055439">
    <property type="component" value="Chromosome 10"/>
</dbReference>
<dbReference type="EMBL" id="CP097503">
    <property type="protein sequence ID" value="URD82496.1"/>
    <property type="molecule type" value="Genomic_DNA"/>
</dbReference>